<dbReference type="GO" id="GO:0016491">
    <property type="term" value="F:oxidoreductase activity"/>
    <property type="evidence" value="ECO:0007669"/>
    <property type="project" value="InterPro"/>
</dbReference>
<dbReference type="Proteomes" id="UP000094622">
    <property type="component" value="Unassembled WGS sequence"/>
</dbReference>
<gene>
    <name evidence="3" type="ORF">A6302_00360</name>
</gene>
<accession>A0A1E3H823</accession>
<dbReference type="EMBL" id="MCRJ01000004">
    <property type="protein sequence ID" value="ODN72295.1"/>
    <property type="molecule type" value="Genomic_DNA"/>
</dbReference>
<keyword evidence="1" id="KW-1133">Transmembrane helix</keyword>
<protein>
    <submittedName>
        <fullName evidence="3">L-aspartate oxidase</fullName>
    </submittedName>
</protein>
<dbReference type="SUPFAM" id="SSF46977">
    <property type="entry name" value="Succinate dehydrogenase/fumarate reductase flavoprotein C-terminal domain"/>
    <property type="match status" value="1"/>
</dbReference>
<keyword evidence="1" id="KW-0472">Membrane</keyword>
<dbReference type="InterPro" id="IPR015939">
    <property type="entry name" value="Fum_Rdtase/Succ_DH_flav-like_C"/>
</dbReference>
<proteinExistence type="predicted"/>
<evidence type="ECO:0000313" key="4">
    <source>
        <dbReference type="Proteomes" id="UP000094622"/>
    </source>
</evidence>
<evidence type="ECO:0000259" key="2">
    <source>
        <dbReference type="Pfam" id="PF02910"/>
    </source>
</evidence>
<dbReference type="Pfam" id="PF02910">
    <property type="entry name" value="Succ_DH_flav_C"/>
    <property type="match status" value="1"/>
</dbReference>
<keyword evidence="4" id="KW-1185">Reference proteome</keyword>
<evidence type="ECO:0000256" key="1">
    <source>
        <dbReference type="SAM" id="Phobius"/>
    </source>
</evidence>
<feature type="domain" description="Fumarate reductase/succinate dehydrogenase flavoprotein-like C-terminal" evidence="2">
    <location>
        <begin position="27"/>
        <end position="56"/>
    </location>
</feature>
<feature type="transmembrane region" description="Helical" evidence="1">
    <location>
        <begin position="20"/>
        <end position="41"/>
    </location>
</feature>
<organism evidence="3 4">
    <name type="scientific">Methylobrevis pamukkalensis</name>
    <dbReference type="NCBI Taxonomy" id="1439726"/>
    <lineage>
        <taxon>Bacteria</taxon>
        <taxon>Pseudomonadati</taxon>
        <taxon>Pseudomonadota</taxon>
        <taxon>Alphaproteobacteria</taxon>
        <taxon>Hyphomicrobiales</taxon>
        <taxon>Pleomorphomonadaceae</taxon>
        <taxon>Methylobrevis</taxon>
    </lineage>
</organism>
<reference evidence="3 4" key="1">
    <citation type="submission" date="2016-07" db="EMBL/GenBank/DDBJ databases">
        <title>Draft Genome Sequence of Methylobrevis pamukkalensis PK2.</title>
        <authorList>
            <person name="Vasilenko O.V."/>
            <person name="Doronina N.V."/>
            <person name="Shmareva M.N."/>
            <person name="Tarlachkov S.V."/>
            <person name="Mustakhimov I."/>
            <person name="Trotsenko Y.A."/>
        </authorList>
    </citation>
    <scope>NUCLEOTIDE SEQUENCE [LARGE SCALE GENOMIC DNA]</scope>
    <source>
        <strain evidence="3 4">PK2</strain>
    </source>
</reference>
<sequence length="86" mass="8764">MIRDAAGLAQAIDRLAPLAAGSGALADGALVALFVAVGALLREESRGGHFRADHPQAAALAVHGELTADRLFDLAGQTPAPRRNLA</sequence>
<dbReference type="RefSeq" id="WP_245293855.1">
    <property type="nucleotide sequence ID" value="NZ_MCRJ01000004.1"/>
</dbReference>
<dbReference type="AlphaFoldDB" id="A0A1E3H823"/>
<comment type="caution">
    <text evidence="3">The sequence shown here is derived from an EMBL/GenBank/DDBJ whole genome shotgun (WGS) entry which is preliminary data.</text>
</comment>
<dbReference type="PATRIC" id="fig|1439726.3.peg.381"/>
<dbReference type="InterPro" id="IPR037099">
    <property type="entry name" value="Fum_R/Succ_DH_flav-like_C_sf"/>
</dbReference>
<dbReference type="Gene3D" id="1.20.58.100">
    <property type="entry name" value="Fumarate reductase/succinate dehydrogenase flavoprotein-like, C-terminal domain"/>
    <property type="match status" value="1"/>
</dbReference>
<evidence type="ECO:0000313" key="3">
    <source>
        <dbReference type="EMBL" id="ODN72295.1"/>
    </source>
</evidence>
<name>A0A1E3H823_9HYPH</name>
<keyword evidence="1" id="KW-0812">Transmembrane</keyword>